<accession>A0ABR3Y9V9</accession>
<feature type="region of interest" description="Disordered" evidence="1">
    <location>
        <begin position="204"/>
        <end position="331"/>
    </location>
</feature>
<reference evidence="2 3" key="1">
    <citation type="journal article" date="2024" name="IMA Fungus">
        <title>IMA Genome - F19 : A genome assembly and annotation guide to empower mycologists, including annotated draft genome sequences of Ceratocystis pirilliformis, Diaporthe australafricana, Fusarium ophioides, Paecilomyces lecythidis, and Sporothrix stenoceras.</title>
        <authorList>
            <person name="Aylward J."/>
            <person name="Wilson A.M."/>
            <person name="Visagie C.M."/>
            <person name="Spraker J."/>
            <person name="Barnes I."/>
            <person name="Buitendag C."/>
            <person name="Ceriani C."/>
            <person name="Del Mar Angel L."/>
            <person name="du Plessis D."/>
            <person name="Fuchs T."/>
            <person name="Gasser K."/>
            <person name="Kramer D."/>
            <person name="Li W."/>
            <person name="Munsamy K."/>
            <person name="Piso A."/>
            <person name="Price J.L."/>
            <person name="Sonnekus B."/>
            <person name="Thomas C."/>
            <person name="van der Nest A."/>
            <person name="van Dijk A."/>
            <person name="van Heerden A."/>
            <person name="van Vuuren N."/>
            <person name="Yilmaz N."/>
            <person name="Duong T.A."/>
            <person name="van der Merwe N.A."/>
            <person name="Wingfield M.J."/>
            <person name="Wingfield B.D."/>
        </authorList>
    </citation>
    <scope>NUCLEOTIDE SEQUENCE [LARGE SCALE GENOMIC DNA]</scope>
    <source>
        <strain evidence="2 3">CMW 18167</strain>
    </source>
</reference>
<feature type="region of interest" description="Disordered" evidence="1">
    <location>
        <begin position="1"/>
        <end position="41"/>
    </location>
</feature>
<proteinExistence type="predicted"/>
<sequence>MEHSPVRLSPVKDGRRVLGEKTPNASILSPSRNHKADAAATTTVPMKPLREDPAPQVIGLSRYAGQKRTIDHVEEQTENTSSQESMSALPPYEEQFHIFDESSQSTVRSATLTSLKAASQSEQEQSAEQFAVQPAQSQQQQQRESSHPRMTISPKHDTSEIDLSATSVPSDPDARKAFIQQKATLLRGRIRTAMKRVKDPELDRRVSDLEAHSRKRMRFLMPAPPKEAGAPATEKQTVASPAKVPKLLPAPELKPTASSARYVSDIPSSPPASAGNEAHDDMPTPTQTNPRVEPRTPAAPVQLSSPPGTANREERQEKKDDAEDELHEAQFSSHIDNMLAKQNRDGVAVDGLIQLMKTTDKYDGLDTWTG</sequence>
<feature type="compositionally biased region" description="Basic and acidic residues" evidence="1">
    <location>
        <begin position="1"/>
        <end position="19"/>
    </location>
</feature>
<feature type="compositionally biased region" description="Low complexity" evidence="1">
    <location>
        <begin position="78"/>
        <end position="87"/>
    </location>
</feature>
<dbReference type="EMBL" id="JAVDPF010000003">
    <property type="protein sequence ID" value="KAL1885096.1"/>
    <property type="molecule type" value="Genomic_DNA"/>
</dbReference>
<name>A0ABR3Y9V9_9EURO</name>
<protein>
    <submittedName>
        <fullName evidence="2">Uncharacterized protein</fullName>
    </submittedName>
</protein>
<evidence type="ECO:0000256" key="1">
    <source>
        <dbReference type="SAM" id="MobiDB-lite"/>
    </source>
</evidence>
<feature type="compositionally biased region" description="Basic and acidic residues" evidence="1">
    <location>
        <begin position="311"/>
        <end position="321"/>
    </location>
</feature>
<gene>
    <name evidence="2" type="ORF">Plec18167_001753</name>
</gene>
<evidence type="ECO:0000313" key="2">
    <source>
        <dbReference type="EMBL" id="KAL1885096.1"/>
    </source>
</evidence>
<feature type="region of interest" description="Disordered" evidence="1">
    <location>
        <begin position="118"/>
        <end position="174"/>
    </location>
</feature>
<evidence type="ECO:0000313" key="3">
    <source>
        <dbReference type="Proteomes" id="UP001583193"/>
    </source>
</evidence>
<feature type="region of interest" description="Disordered" evidence="1">
    <location>
        <begin position="65"/>
        <end position="88"/>
    </location>
</feature>
<dbReference type="Proteomes" id="UP001583193">
    <property type="component" value="Unassembled WGS sequence"/>
</dbReference>
<feature type="compositionally biased region" description="Low complexity" evidence="1">
    <location>
        <begin position="118"/>
        <end position="142"/>
    </location>
</feature>
<organism evidence="2 3">
    <name type="scientific">Paecilomyces lecythidis</name>
    <dbReference type="NCBI Taxonomy" id="3004212"/>
    <lineage>
        <taxon>Eukaryota</taxon>
        <taxon>Fungi</taxon>
        <taxon>Dikarya</taxon>
        <taxon>Ascomycota</taxon>
        <taxon>Pezizomycotina</taxon>
        <taxon>Eurotiomycetes</taxon>
        <taxon>Eurotiomycetidae</taxon>
        <taxon>Eurotiales</taxon>
        <taxon>Thermoascaceae</taxon>
        <taxon>Paecilomyces</taxon>
    </lineage>
</organism>
<keyword evidence="3" id="KW-1185">Reference proteome</keyword>
<comment type="caution">
    <text evidence="2">The sequence shown here is derived from an EMBL/GenBank/DDBJ whole genome shotgun (WGS) entry which is preliminary data.</text>
</comment>